<feature type="domain" description="Protein kinase" evidence="1">
    <location>
        <begin position="13"/>
        <end position="249"/>
    </location>
</feature>
<comment type="caution">
    <text evidence="2">The sequence shown here is derived from an EMBL/GenBank/DDBJ whole genome shotgun (WGS) entry which is preliminary data.</text>
</comment>
<reference evidence="3" key="1">
    <citation type="journal article" date="2019" name="Int. J. Syst. Evol. Microbiol.">
        <title>The Global Catalogue of Microorganisms (GCM) 10K type strain sequencing project: providing services to taxonomists for standard genome sequencing and annotation.</title>
        <authorList>
            <consortium name="The Broad Institute Genomics Platform"/>
            <consortium name="The Broad Institute Genome Sequencing Center for Infectious Disease"/>
            <person name="Wu L."/>
            <person name="Ma J."/>
        </authorList>
    </citation>
    <scope>NUCLEOTIDE SEQUENCE [LARGE SCALE GENOMIC DNA]</scope>
    <source>
        <strain evidence="3">CGMCC 4.7289</strain>
    </source>
</reference>
<keyword evidence="2" id="KW-0418">Kinase</keyword>
<dbReference type="Pfam" id="PF00069">
    <property type="entry name" value="Pkinase"/>
    <property type="match status" value="1"/>
</dbReference>
<evidence type="ECO:0000313" key="2">
    <source>
        <dbReference type="EMBL" id="MFC4130796.1"/>
    </source>
</evidence>
<dbReference type="CDD" id="cd14014">
    <property type="entry name" value="STKc_PknB_like"/>
    <property type="match status" value="1"/>
</dbReference>
<dbReference type="Pfam" id="PF07714">
    <property type="entry name" value="PK_Tyr_Ser-Thr"/>
    <property type="match status" value="1"/>
</dbReference>
<dbReference type="InterPro" id="IPR051681">
    <property type="entry name" value="Ser/Thr_Kinases-Pseudokinases"/>
</dbReference>
<dbReference type="SUPFAM" id="SSF56112">
    <property type="entry name" value="Protein kinase-like (PK-like)"/>
    <property type="match status" value="1"/>
</dbReference>
<name>A0ABV8LIQ0_9ACTN</name>
<dbReference type="Gene3D" id="3.30.200.20">
    <property type="entry name" value="Phosphorylase Kinase, domain 1"/>
    <property type="match status" value="1"/>
</dbReference>
<dbReference type="InterPro" id="IPR011009">
    <property type="entry name" value="Kinase-like_dom_sf"/>
</dbReference>
<gene>
    <name evidence="2" type="ORF">ACFOZ4_09295</name>
</gene>
<dbReference type="EC" id="2.7.11.1" evidence="2"/>
<sequence length="255" mass="27587">MWLPVGTALGGRYVLTGRLAMGGVSHVYRAVDSFEGKARAVKCLSGRGRAYSVTSELLRNEAMITTRLRHPNVPRLYDYGDAALADGSTIGFMVLELLQGESLSTRMDRRTLLPWPEVARIGGSVADVLAVAHRRGVTHRDLNPDNVMLTPVGVKIIDYGLAEATEDGLSRAEDVYSLGVLVYRMLTGSSPYQTRSIGRPRRGVRPKALAPAPVLAVPGLPGGITDLVRACMDKNPSHRPSAREVSITLWSLVTV</sequence>
<accession>A0ABV8LIQ0</accession>
<keyword evidence="2" id="KW-0808">Transferase</keyword>
<keyword evidence="3" id="KW-1185">Reference proteome</keyword>
<dbReference type="InterPro" id="IPR000719">
    <property type="entry name" value="Prot_kinase_dom"/>
</dbReference>
<organism evidence="2 3">
    <name type="scientific">Hamadaea flava</name>
    <dbReference type="NCBI Taxonomy" id="1742688"/>
    <lineage>
        <taxon>Bacteria</taxon>
        <taxon>Bacillati</taxon>
        <taxon>Actinomycetota</taxon>
        <taxon>Actinomycetes</taxon>
        <taxon>Micromonosporales</taxon>
        <taxon>Micromonosporaceae</taxon>
        <taxon>Hamadaea</taxon>
    </lineage>
</organism>
<dbReference type="EMBL" id="JBHSAY010000005">
    <property type="protein sequence ID" value="MFC4130796.1"/>
    <property type="molecule type" value="Genomic_DNA"/>
</dbReference>
<evidence type="ECO:0000259" key="1">
    <source>
        <dbReference type="PROSITE" id="PS50011"/>
    </source>
</evidence>
<dbReference type="PANTHER" id="PTHR44329">
    <property type="entry name" value="SERINE/THREONINE-PROTEIN KINASE TNNI3K-RELATED"/>
    <property type="match status" value="1"/>
</dbReference>
<evidence type="ECO:0000313" key="3">
    <source>
        <dbReference type="Proteomes" id="UP001595816"/>
    </source>
</evidence>
<protein>
    <submittedName>
        <fullName evidence="2">Serine/threonine-protein kinase</fullName>
        <ecNumber evidence="2">2.7.11.1</ecNumber>
    </submittedName>
</protein>
<dbReference type="RefSeq" id="WP_253757201.1">
    <property type="nucleotide sequence ID" value="NZ_JAMZDZ010000001.1"/>
</dbReference>
<proteinExistence type="predicted"/>
<dbReference type="PROSITE" id="PS50011">
    <property type="entry name" value="PROTEIN_KINASE_DOM"/>
    <property type="match status" value="1"/>
</dbReference>
<dbReference type="InterPro" id="IPR001245">
    <property type="entry name" value="Ser-Thr/Tyr_kinase_cat_dom"/>
</dbReference>
<dbReference type="Proteomes" id="UP001595816">
    <property type="component" value="Unassembled WGS sequence"/>
</dbReference>
<dbReference type="Gene3D" id="1.10.510.10">
    <property type="entry name" value="Transferase(Phosphotransferase) domain 1"/>
    <property type="match status" value="2"/>
</dbReference>
<dbReference type="GO" id="GO:0004674">
    <property type="term" value="F:protein serine/threonine kinase activity"/>
    <property type="evidence" value="ECO:0007669"/>
    <property type="project" value="UniProtKB-EC"/>
</dbReference>